<feature type="compositionally biased region" description="Basic and acidic residues" evidence="5">
    <location>
        <begin position="1108"/>
        <end position="1133"/>
    </location>
</feature>
<protein>
    <recommendedName>
        <fullName evidence="4">Kinase</fullName>
        <ecNumber evidence="4">2.7.-.-</ecNumber>
    </recommendedName>
</protein>
<feature type="compositionally biased region" description="Polar residues" evidence="5">
    <location>
        <begin position="201"/>
        <end position="227"/>
    </location>
</feature>
<dbReference type="GO" id="GO:0008440">
    <property type="term" value="F:inositol-1,4,5-trisphosphate 3-kinase activity"/>
    <property type="evidence" value="ECO:0007669"/>
    <property type="project" value="TreeGrafter"/>
</dbReference>
<reference evidence="6" key="1">
    <citation type="submission" date="2020-11" db="EMBL/GenBank/DDBJ databases">
        <authorList>
            <consortium name="DOE Joint Genome Institute"/>
            <person name="Ahrendt S."/>
            <person name="Riley R."/>
            <person name="Andreopoulos W."/>
            <person name="Labutti K."/>
            <person name="Pangilinan J."/>
            <person name="Ruiz-Duenas F.J."/>
            <person name="Barrasa J.M."/>
            <person name="Sanchez-Garcia M."/>
            <person name="Camarero S."/>
            <person name="Miyauchi S."/>
            <person name="Serrano A."/>
            <person name="Linde D."/>
            <person name="Babiker R."/>
            <person name="Drula E."/>
            <person name="Ayuso-Fernandez I."/>
            <person name="Pacheco R."/>
            <person name="Padilla G."/>
            <person name="Ferreira P."/>
            <person name="Barriuso J."/>
            <person name="Kellner H."/>
            <person name="Castanera R."/>
            <person name="Alfaro M."/>
            <person name="Ramirez L."/>
            <person name="Pisabarro A.G."/>
            <person name="Kuo A."/>
            <person name="Tritt A."/>
            <person name="Lipzen A."/>
            <person name="He G."/>
            <person name="Yan M."/>
            <person name="Ng V."/>
            <person name="Cullen D."/>
            <person name="Martin F."/>
            <person name="Rosso M.-N."/>
            <person name="Henrissat B."/>
            <person name="Hibbett D."/>
            <person name="Martinez A.T."/>
            <person name="Grigoriev I.V."/>
        </authorList>
    </citation>
    <scope>NUCLEOTIDE SEQUENCE</scope>
    <source>
        <strain evidence="6">CBS 247.69</strain>
    </source>
</reference>
<feature type="compositionally biased region" description="Basic and acidic residues" evidence="5">
    <location>
        <begin position="230"/>
        <end position="252"/>
    </location>
</feature>
<feature type="compositionally biased region" description="Polar residues" evidence="5">
    <location>
        <begin position="600"/>
        <end position="610"/>
    </location>
</feature>
<organism evidence="6 7">
    <name type="scientific">Collybia nuda</name>
    <dbReference type="NCBI Taxonomy" id="64659"/>
    <lineage>
        <taxon>Eukaryota</taxon>
        <taxon>Fungi</taxon>
        <taxon>Dikarya</taxon>
        <taxon>Basidiomycota</taxon>
        <taxon>Agaricomycotina</taxon>
        <taxon>Agaricomycetes</taxon>
        <taxon>Agaricomycetidae</taxon>
        <taxon>Agaricales</taxon>
        <taxon>Tricholomatineae</taxon>
        <taxon>Clitocybaceae</taxon>
        <taxon>Collybia</taxon>
    </lineage>
</organism>
<feature type="region of interest" description="Disordered" evidence="5">
    <location>
        <begin position="190"/>
        <end position="252"/>
    </location>
</feature>
<feature type="region of interest" description="Disordered" evidence="5">
    <location>
        <begin position="900"/>
        <end position="930"/>
    </location>
</feature>
<dbReference type="GO" id="GO:0005634">
    <property type="term" value="C:nucleus"/>
    <property type="evidence" value="ECO:0007669"/>
    <property type="project" value="TreeGrafter"/>
</dbReference>
<dbReference type="OrthoDB" id="2573163at2759"/>
<dbReference type="InterPro" id="IPR038286">
    <property type="entry name" value="IPK_sf"/>
</dbReference>
<feature type="region of interest" description="Disordered" evidence="5">
    <location>
        <begin position="1"/>
        <end position="42"/>
    </location>
</feature>
<evidence type="ECO:0000256" key="3">
    <source>
        <dbReference type="ARBA" id="ARBA00022777"/>
    </source>
</evidence>
<sequence>MFHTSHSSDNPTASPQGVANINHSRQNHYRFPLSPPSSGTVTAISSPRLSTIAPASPDVVDKLFATSSVLRQPQPLAPNQTWKQHSVNNATGSDGSATEKISQQHLPRVRPPRKAGNRALTLPTSSSTIELMTGSSPSKTIRQYPRRSNSTCSSSSSSPASPELAPSQPSTAGIGRKVAATLQLFKETASPADEAKLGEPSTRSEVLSSGNRRKGSLSQPEDVTQPQFEFVKRSEWPDRETAAVRRERSSTALDRVKPRETFWEDEPRVKEKVLLTRDAAPGEPTQWRKDVIRHEAGRGRRRERTAEEGVAETVRPDIPLSITTTFDEPSPFIRPRSRAYPPSPPPSRSPASRNASYAYNDQGRSLTGVRSQPSLPDLSSKQIIPCHSGSSTPIQTESHSSAYLPRPDSPQESNYFSPWSTDDESTWETASATTSTSTTSAHASYPLSPTYDTNYPLFLNSQGDHDSQSLLYAAGDTSHLGDRFEGPEKENLLNAGAHENLPHIPLRPFRNQVGGHSAIYKFTKQAVCKPLVSRENLFYESVEHEAPPLLGFIPRYLGVMLVSYRRVPKSSTGAKGPLASPKELSLSSRPAIRHAATDTPKLSSSITMPGSKTRGPVHDSHDTDTDEAEMPEVMLDRNRHIVPAWVLRGSRNRSLSQSSINGTSVFAKRQLQRGYLNGGTASSPDLGSATPTMSSISESKPSPLASYPFVSSEIEAPTPVNSPSQPLRAFPPSLEEGSRTHHFSINSGSDDDEPPHRPALRPFNSEKPMRPTDSPWFGGTGSTVVNTRLKDHVFNTVLRRFRRRTGGRWAGSARTEDEGDIADVEHNTDGRLLKNRVRRTRRPIRGEERLRDVLSEGEAPIRRVQSEAALPVPETLEPLEIDQSGHKGVDMFDMDFDVNHPEISPSFSRRRSRSRSLDSHRPSLLGIQPSIRGAATIPEYSETDSTVTRQNHFILMEDLTGRLKHPCVMDLKMGTRQYGMDATSAKKKSQRKKCDRTTSRSLGVRVCGMQVWNHATQSYVTQDKYRGREVLPHEFDTVLASFLFDGERLLAYQIPVLVQKLYALARIINRLKGYRFYGCSILLIYDGDRESQEAFRASVLENPTSRNKRGESLERKPNKFQDKTEKPSLRRSHSEDLLVGPVAKRSTGRRKRGEVNVRVVDFAHTTTGHDWLPHPDINARHEVAPGSKGYHAEVDPETGFIYARFPPHYPEQPDRGFLFGLKSLTEILERIWNEERIHRIKASRDDPSISAFQLPALPTDGKEIFDEIFGEDEDPGMIST</sequence>
<feature type="region of interest" description="Disordered" evidence="5">
    <location>
        <begin position="275"/>
        <end position="446"/>
    </location>
</feature>
<feature type="region of interest" description="Disordered" evidence="5">
    <location>
        <begin position="716"/>
        <end position="778"/>
    </location>
</feature>
<evidence type="ECO:0000256" key="2">
    <source>
        <dbReference type="ARBA" id="ARBA00022679"/>
    </source>
</evidence>
<feature type="region of interest" description="Disordered" evidence="5">
    <location>
        <begin position="676"/>
        <end position="704"/>
    </location>
</feature>
<feature type="region of interest" description="Disordered" evidence="5">
    <location>
        <begin position="1099"/>
        <end position="1133"/>
    </location>
</feature>
<keyword evidence="3 4" id="KW-0418">Kinase</keyword>
<dbReference type="Gene3D" id="3.30.470.160">
    <property type="entry name" value="Inositol polyphosphate kinase"/>
    <property type="match status" value="1"/>
</dbReference>
<dbReference type="InterPro" id="IPR005522">
    <property type="entry name" value="IPK"/>
</dbReference>
<dbReference type="Proteomes" id="UP000807353">
    <property type="component" value="Unassembled WGS sequence"/>
</dbReference>
<dbReference type="Pfam" id="PF03770">
    <property type="entry name" value="IPK"/>
    <property type="match status" value="1"/>
</dbReference>
<feature type="compositionally biased region" description="Polar residues" evidence="5">
    <location>
        <begin position="122"/>
        <end position="141"/>
    </location>
</feature>
<name>A0A9P6CJJ8_9AGAR</name>
<evidence type="ECO:0000313" key="6">
    <source>
        <dbReference type="EMBL" id="KAF9468876.1"/>
    </source>
</evidence>
<keyword evidence="7" id="KW-1185">Reference proteome</keyword>
<dbReference type="EMBL" id="MU150231">
    <property type="protein sequence ID" value="KAF9468876.1"/>
    <property type="molecule type" value="Genomic_DNA"/>
</dbReference>
<feature type="compositionally biased region" description="Low complexity" evidence="5">
    <location>
        <begin position="427"/>
        <end position="444"/>
    </location>
</feature>
<gene>
    <name evidence="6" type="ORF">BDZ94DRAFT_1244814</name>
</gene>
<feature type="compositionally biased region" description="Low complexity" evidence="5">
    <location>
        <begin position="148"/>
        <end position="170"/>
    </location>
</feature>
<keyword evidence="2 4" id="KW-0808">Transferase</keyword>
<dbReference type="GO" id="GO:0046854">
    <property type="term" value="P:phosphatidylinositol phosphate biosynthetic process"/>
    <property type="evidence" value="ECO:0007669"/>
    <property type="project" value="TreeGrafter"/>
</dbReference>
<dbReference type="EC" id="2.7.-.-" evidence="4"/>
<feature type="compositionally biased region" description="Basic and acidic residues" evidence="5">
    <location>
        <begin position="286"/>
        <end position="298"/>
    </location>
</feature>
<feature type="compositionally biased region" description="Low complexity" evidence="5">
    <location>
        <begin position="349"/>
        <end position="360"/>
    </location>
</feature>
<dbReference type="GO" id="GO:0005737">
    <property type="term" value="C:cytoplasm"/>
    <property type="evidence" value="ECO:0007669"/>
    <property type="project" value="TreeGrafter"/>
</dbReference>
<accession>A0A9P6CJJ8</accession>
<feature type="compositionally biased region" description="Polar residues" evidence="5">
    <location>
        <begin position="410"/>
        <end position="420"/>
    </location>
</feature>
<feature type="compositionally biased region" description="Polar residues" evidence="5">
    <location>
        <begin position="75"/>
        <end position="105"/>
    </location>
</feature>
<dbReference type="SUPFAM" id="SSF56104">
    <property type="entry name" value="SAICAR synthase-like"/>
    <property type="match status" value="1"/>
</dbReference>
<comment type="similarity">
    <text evidence="1 4">Belongs to the inositol phosphokinase (IPK) family.</text>
</comment>
<comment type="caution">
    <text evidence="6">The sequence shown here is derived from an EMBL/GenBank/DDBJ whole genome shotgun (WGS) entry which is preliminary data.</text>
</comment>
<dbReference type="AlphaFoldDB" id="A0A9P6CJJ8"/>
<evidence type="ECO:0000256" key="4">
    <source>
        <dbReference type="RuleBase" id="RU363090"/>
    </source>
</evidence>
<dbReference type="PANTHER" id="PTHR12400">
    <property type="entry name" value="INOSITOL POLYPHOSPHATE KINASE"/>
    <property type="match status" value="1"/>
</dbReference>
<feature type="compositionally biased region" description="Polar residues" evidence="5">
    <location>
        <begin position="362"/>
        <end position="401"/>
    </location>
</feature>
<evidence type="ECO:0000256" key="1">
    <source>
        <dbReference type="ARBA" id="ARBA00007374"/>
    </source>
</evidence>
<dbReference type="GO" id="GO:0032958">
    <property type="term" value="P:inositol phosphate biosynthetic process"/>
    <property type="evidence" value="ECO:0007669"/>
    <property type="project" value="InterPro"/>
</dbReference>
<feature type="compositionally biased region" description="Polar residues" evidence="5">
    <location>
        <begin position="679"/>
        <end position="700"/>
    </location>
</feature>
<proteinExistence type="inferred from homology"/>
<dbReference type="PANTHER" id="PTHR12400:SF21">
    <property type="entry name" value="KINASE"/>
    <property type="match status" value="1"/>
</dbReference>
<feature type="region of interest" description="Disordered" evidence="5">
    <location>
        <begin position="569"/>
        <end position="626"/>
    </location>
</feature>
<feature type="compositionally biased region" description="Polar residues" evidence="5">
    <location>
        <begin position="1"/>
        <end position="24"/>
    </location>
</feature>
<evidence type="ECO:0000313" key="7">
    <source>
        <dbReference type="Proteomes" id="UP000807353"/>
    </source>
</evidence>
<feature type="region of interest" description="Disordered" evidence="5">
    <location>
        <begin position="75"/>
        <end position="171"/>
    </location>
</feature>
<dbReference type="GO" id="GO:0000824">
    <property type="term" value="F:inositol-1,4,5,6-tetrakisphosphate 3-kinase activity"/>
    <property type="evidence" value="ECO:0007669"/>
    <property type="project" value="TreeGrafter"/>
</dbReference>
<feature type="compositionally biased region" description="Basic residues" evidence="5">
    <location>
        <begin position="107"/>
        <end position="116"/>
    </location>
</feature>
<evidence type="ECO:0000256" key="5">
    <source>
        <dbReference type="SAM" id="MobiDB-lite"/>
    </source>
</evidence>